<evidence type="ECO:0000313" key="1">
    <source>
        <dbReference type="EMBL" id="KAJ8026406.1"/>
    </source>
</evidence>
<comment type="caution">
    <text evidence="1">The sequence shown here is derived from an EMBL/GenBank/DDBJ whole genome shotgun (WGS) entry which is preliminary data.</text>
</comment>
<protein>
    <submittedName>
        <fullName evidence="1">Uncharacterized protein</fullName>
    </submittedName>
</protein>
<keyword evidence="2" id="KW-1185">Reference proteome</keyword>
<dbReference type="Proteomes" id="UP001152320">
    <property type="component" value="Chromosome 16"/>
</dbReference>
<evidence type="ECO:0000313" key="2">
    <source>
        <dbReference type="Proteomes" id="UP001152320"/>
    </source>
</evidence>
<dbReference type="AlphaFoldDB" id="A0A9Q1BG43"/>
<reference evidence="1" key="1">
    <citation type="submission" date="2021-10" db="EMBL/GenBank/DDBJ databases">
        <title>Tropical sea cucumber genome reveals ecological adaptation and Cuvierian tubules defense mechanism.</title>
        <authorList>
            <person name="Chen T."/>
        </authorList>
    </citation>
    <scope>NUCLEOTIDE SEQUENCE</scope>
    <source>
        <strain evidence="1">Nanhai2018</strain>
        <tissue evidence="1">Muscle</tissue>
    </source>
</reference>
<sequence>MCVSEVVNDYKTKIRAVIDEVAPLLKQFFLGQASCVLGLEHTIYRNVICAG</sequence>
<gene>
    <name evidence="1" type="ORF">HOLleu_31210</name>
</gene>
<organism evidence="1 2">
    <name type="scientific">Holothuria leucospilota</name>
    <name type="common">Black long sea cucumber</name>
    <name type="synonym">Mertensiothuria leucospilota</name>
    <dbReference type="NCBI Taxonomy" id="206669"/>
    <lineage>
        <taxon>Eukaryota</taxon>
        <taxon>Metazoa</taxon>
        <taxon>Echinodermata</taxon>
        <taxon>Eleutherozoa</taxon>
        <taxon>Echinozoa</taxon>
        <taxon>Holothuroidea</taxon>
        <taxon>Aspidochirotacea</taxon>
        <taxon>Aspidochirotida</taxon>
        <taxon>Holothuriidae</taxon>
        <taxon>Holothuria</taxon>
    </lineage>
</organism>
<dbReference type="EMBL" id="JAIZAY010000016">
    <property type="protein sequence ID" value="KAJ8026406.1"/>
    <property type="molecule type" value="Genomic_DNA"/>
</dbReference>
<accession>A0A9Q1BG43</accession>
<proteinExistence type="predicted"/>
<name>A0A9Q1BG43_HOLLE</name>